<evidence type="ECO:0000313" key="1">
    <source>
        <dbReference type="EMBL" id="ATY32862.1"/>
    </source>
</evidence>
<dbReference type="RefSeq" id="WP_100282669.1">
    <property type="nucleotide sequence ID" value="NZ_CP024923.1"/>
</dbReference>
<organism evidence="1 2">
    <name type="scientific">Sphingomonas psychrotolerans</name>
    <dbReference type="NCBI Taxonomy" id="1327635"/>
    <lineage>
        <taxon>Bacteria</taxon>
        <taxon>Pseudomonadati</taxon>
        <taxon>Pseudomonadota</taxon>
        <taxon>Alphaproteobacteria</taxon>
        <taxon>Sphingomonadales</taxon>
        <taxon>Sphingomonadaceae</taxon>
        <taxon>Sphingomonas</taxon>
    </lineage>
</organism>
<dbReference type="OrthoDB" id="9792392at2"/>
<gene>
    <name evidence="1" type="ORF">CVN68_13510</name>
</gene>
<dbReference type="EMBL" id="CP024923">
    <property type="protein sequence ID" value="ATY32862.1"/>
    <property type="molecule type" value="Genomic_DNA"/>
</dbReference>
<reference evidence="1 2" key="1">
    <citation type="submission" date="2017-11" db="EMBL/GenBank/DDBJ databases">
        <title>Complete genome sequence of Sphingomonas sp. Strain Cra20, a psychrotolerant potential plant growth promoting rhizobacteria.</title>
        <authorList>
            <person name="Luo Y."/>
        </authorList>
    </citation>
    <scope>NUCLEOTIDE SEQUENCE [LARGE SCALE GENOMIC DNA]</scope>
    <source>
        <strain evidence="1 2">Cra20</strain>
    </source>
</reference>
<protein>
    <submittedName>
        <fullName evidence="1">DUF1428 domain-containing protein</fullName>
    </submittedName>
</protein>
<dbReference type="AlphaFoldDB" id="A0A2K8MG46"/>
<accession>A0A2K8MG46</accession>
<proteinExistence type="predicted"/>
<dbReference type="SUPFAM" id="SSF54909">
    <property type="entry name" value="Dimeric alpha+beta barrel"/>
    <property type="match status" value="1"/>
</dbReference>
<name>A0A2K8MG46_9SPHN</name>
<sequence>MYVCGLVIPVPGERIHAYRQWAENGAAFFKEYGCLEIVECWEDLVPEGKQTDFRRAVAAQAGEKIVFTWQIWPDKAFFQAAEARMHEDPRMDSAGEPPFDARRLILGCFVPIVSMGRG</sequence>
<keyword evidence="2" id="KW-1185">Reference proteome</keyword>
<evidence type="ECO:0000313" key="2">
    <source>
        <dbReference type="Proteomes" id="UP000229081"/>
    </source>
</evidence>
<dbReference type="Pfam" id="PF07237">
    <property type="entry name" value="DUF1428"/>
    <property type="match status" value="1"/>
</dbReference>
<dbReference type="Gene3D" id="3.30.70.100">
    <property type="match status" value="1"/>
</dbReference>
<dbReference type="InterPro" id="IPR011008">
    <property type="entry name" value="Dimeric_a/b-barrel"/>
</dbReference>
<dbReference type="InterPro" id="IPR009874">
    <property type="entry name" value="DUF1428"/>
</dbReference>
<dbReference type="KEGG" id="sphc:CVN68_13510"/>
<dbReference type="Proteomes" id="UP000229081">
    <property type="component" value="Chromosome"/>
</dbReference>
<dbReference type="PIRSF" id="PIRSF007028">
    <property type="entry name" value="UCP007028"/>
    <property type="match status" value="1"/>
</dbReference>